<dbReference type="PANTHER" id="PTHR21495">
    <property type="entry name" value="NUCLEOPORIN-RELATED"/>
    <property type="match status" value="1"/>
</dbReference>
<gene>
    <name evidence="5" type="ORF">F3Y22_tig00111303pilonHSYRG00089</name>
</gene>
<dbReference type="EMBL" id="VEPZ02001298">
    <property type="protein sequence ID" value="KAE8681849.1"/>
    <property type="molecule type" value="Genomic_DNA"/>
</dbReference>
<evidence type="ECO:0000256" key="3">
    <source>
        <dbReference type="ARBA" id="ARBA00022525"/>
    </source>
</evidence>
<evidence type="ECO:0000313" key="5">
    <source>
        <dbReference type="EMBL" id="KAE8681849.1"/>
    </source>
</evidence>
<protein>
    <recommendedName>
        <fullName evidence="4">Dirigent protein</fullName>
    </recommendedName>
</protein>
<sequence length="420" mass="45401">MQSRRPWRSPCNPGDLQGGLHGALCMLCMGRGNCAWPCTSNGVGHGGVVGRSPWSLGDQGLACSGEHVKESMWLCMCMDDGNGAGTTWRPTRSPGLHGDLQGRLGCIATSLFLHAPIGSYGSYMARCMLPIGSLFLHAPHWLVYGSLHAPHGSYMARCMLPIGSLFLHAPHWLVWLVASSPLARMTRIWLVCHPRMSPRMSPGLHGVLQGRLDCMASYAFIASTMAELILKHSAAAAFFLTVLSLTSSFAIDGSDSFSPNLSPLSLGINNKSEKLRHLHFYFHDIVVGKNATAIRVAKAPTTTTSSPFGVVVVIDDPLTVGPDIGSKLVGKAQGIYAFASQTDSTLLVAYNFAFMEEEYNGSSLTVLGRNVVSSAVREMPVIGGSEAFRFARGYAEARTQRYDLKTGNTIVKYNAYVLHY</sequence>
<evidence type="ECO:0000313" key="6">
    <source>
        <dbReference type="Proteomes" id="UP000436088"/>
    </source>
</evidence>
<dbReference type="GO" id="GO:0048046">
    <property type="term" value="C:apoplast"/>
    <property type="evidence" value="ECO:0007669"/>
    <property type="project" value="UniProtKB-SubCell"/>
</dbReference>
<dbReference type="Pfam" id="PF03018">
    <property type="entry name" value="Dirigent"/>
    <property type="match status" value="1"/>
</dbReference>
<keyword evidence="6" id="KW-1185">Reference proteome</keyword>
<keyword evidence="3 4" id="KW-0964">Secreted</keyword>
<evidence type="ECO:0000256" key="4">
    <source>
        <dbReference type="RuleBase" id="RU363099"/>
    </source>
</evidence>
<organism evidence="5 6">
    <name type="scientific">Hibiscus syriacus</name>
    <name type="common">Rose of Sharon</name>
    <dbReference type="NCBI Taxonomy" id="106335"/>
    <lineage>
        <taxon>Eukaryota</taxon>
        <taxon>Viridiplantae</taxon>
        <taxon>Streptophyta</taxon>
        <taxon>Embryophyta</taxon>
        <taxon>Tracheophyta</taxon>
        <taxon>Spermatophyta</taxon>
        <taxon>Magnoliopsida</taxon>
        <taxon>eudicotyledons</taxon>
        <taxon>Gunneridae</taxon>
        <taxon>Pentapetalae</taxon>
        <taxon>rosids</taxon>
        <taxon>malvids</taxon>
        <taxon>Malvales</taxon>
        <taxon>Malvaceae</taxon>
        <taxon>Malvoideae</taxon>
        <taxon>Hibiscus</taxon>
    </lineage>
</organism>
<dbReference type="GO" id="GO:0009699">
    <property type="term" value="P:phenylpropanoid biosynthetic process"/>
    <property type="evidence" value="ECO:0007669"/>
    <property type="project" value="UniProtKB-ARBA"/>
</dbReference>
<dbReference type="InterPro" id="IPR004265">
    <property type="entry name" value="Dirigent"/>
</dbReference>
<comment type="function">
    <text evidence="4">Dirigent proteins impart stereoselectivity on the phenoxy radical-coupling reaction, yielding optically active lignans from two molecules of coniferyl alcohol in the biosynthesis of lignans, flavonolignans, and alkaloids and thus plays a central role in plant secondary metabolism.</text>
</comment>
<comment type="similarity">
    <text evidence="1 4">Belongs to the plant dirigent protein family.</text>
</comment>
<proteinExistence type="inferred from homology"/>
<comment type="subunit">
    <text evidence="2 4">Homodimer.</text>
</comment>
<comment type="caution">
    <text evidence="5">The sequence shown here is derived from an EMBL/GenBank/DDBJ whole genome shotgun (WGS) entry which is preliminary data.</text>
</comment>
<evidence type="ECO:0000256" key="2">
    <source>
        <dbReference type="ARBA" id="ARBA00011738"/>
    </source>
</evidence>
<dbReference type="AlphaFoldDB" id="A0A6A2YR75"/>
<dbReference type="InterPro" id="IPR044859">
    <property type="entry name" value="Allene_oxi_cyc_Dirigent"/>
</dbReference>
<reference evidence="5" key="1">
    <citation type="submission" date="2019-09" db="EMBL/GenBank/DDBJ databases">
        <title>Draft genome information of white flower Hibiscus syriacus.</title>
        <authorList>
            <person name="Kim Y.-M."/>
        </authorList>
    </citation>
    <scope>NUCLEOTIDE SEQUENCE [LARGE SCALE GENOMIC DNA]</scope>
    <source>
        <strain evidence="5">YM2019G1</strain>
    </source>
</reference>
<dbReference type="Gene3D" id="2.40.480.10">
    <property type="entry name" value="Allene oxide cyclase-like"/>
    <property type="match status" value="1"/>
</dbReference>
<accession>A0A6A2YR75</accession>
<evidence type="ECO:0000256" key="1">
    <source>
        <dbReference type="ARBA" id="ARBA00010746"/>
    </source>
</evidence>
<keyword evidence="4" id="KW-0052">Apoplast</keyword>
<dbReference type="Proteomes" id="UP000436088">
    <property type="component" value="Unassembled WGS sequence"/>
</dbReference>
<comment type="subcellular location">
    <subcellularLocation>
        <location evidence="4">Secreted</location>
        <location evidence="4">Extracellular space</location>
        <location evidence="4">Apoplast</location>
    </subcellularLocation>
</comment>
<name>A0A6A2YR75_HIBSY</name>